<comment type="similarity">
    <text evidence="1">Belongs to the sigma-70 factor family. ECF subfamily.</text>
</comment>
<dbReference type="SUPFAM" id="SSF88946">
    <property type="entry name" value="Sigma2 domain of RNA polymerase sigma factors"/>
    <property type="match status" value="1"/>
</dbReference>
<feature type="region of interest" description="Disordered" evidence="5">
    <location>
        <begin position="89"/>
        <end position="110"/>
    </location>
</feature>
<accession>A0ABV6JLH3</accession>
<dbReference type="InterPro" id="IPR013324">
    <property type="entry name" value="RNA_pol_sigma_r3/r4-like"/>
</dbReference>
<keyword evidence="9" id="KW-1185">Reference proteome</keyword>
<dbReference type="PANTHER" id="PTHR43133:SF51">
    <property type="entry name" value="RNA POLYMERASE SIGMA FACTOR"/>
    <property type="match status" value="1"/>
</dbReference>
<feature type="domain" description="RNA polymerase sigma-70 region 2" evidence="6">
    <location>
        <begin position="25"/>
        <end position="89"/>
    </location>
</feature>
<evidence type="ECO:0000256" key="2">
    <source>
        <dbReference type="ARBA" id="ARBA00023015"/>
    </source>
</evidence>
<dbReference type="Pfam" id="PF08281">
    <property type="entry name" value="Sigma70_r4_2"/>
    <property type="match status" value="1"/>
</dbReference>
<dbReference type="Proteomes" id="UP001589818">
    <property type="component" value="Unassembled WGS sequence"/>
</dbReference>
<name>A0ABV6JLH3_9BACL</name>
<evidence type="ECO:0000313" key="8">
    <source>
        <dbReference type="EMBL" id="MFC0396777.1"/>
    </source>
</evidence>
<dbReference type="InterPro" id="IPR014284">
    <property type="entry name" value="RNA_pol_sigma-70_dom"/>
</dbReference>
<feature type="domain" description="RNA polymerase sigma factor 70 region 4 type 2" evidence="7">
    <location>
        <begin position="121"/>
        <end position="172"/>
    </location>
</feature>
<protein>
    <submittedName>
        <fullName evidence="8">Sigma-70 family RNA polymerase sigma factor</fullName>
    </submittedName>
</protein>
<dbReference type="Pfam" id="PF04542">
    <property type="entry name" value="Sigma70_r2"/>
    <property type="match status" value="1"/>
</dbReference>
<keyword evidence="3" id="KW-0731">Sigma factor</keyword>
<evidence type="ECO:0000256" key="4">
    <source>
        <dbReference type="ARBA" id="ARBA00023163"/>
    </source>
</evidence>
<dbReference type="InterPro" id="IPR013249">
    <property type="entry name" value="RNA_pol_sigma70_r4_t2"/>
</dbReference>
<proteinExistence type="inferred from homology"/>
<keyword evidence="4" id="KW-0804">Transcription</keyword>
<reference evidence="8 9" key="1">
    <citation type="submission" date="2024-09" db="EMBL/GenBank/DDBJ databases">
        <authorList>
            <person name="Sun Q."/>
            <person name="Mori K."/>
        </authorList>
    </citation>
    <scope>NUCLEOTIDE SEQUENCE [LARGE SCALE GENOMIC DNA]</scope>
    <source>
        <strain evidence="8 9">CCM 4839</strain>
    </source>
</reference>
<dbReference type="Gene3D" id="1.10.10.10">
    <property type="entry name" value="Winged helix-like DNA-binding domain superfamily/Winged helix DNA-binding domain"/>
    <property type="match status" value="1"/>
</dbReference>
<dbReference type="PANTHER" id="PTHR43133">
    <property type="entry name" value="RNA POLYMERASE ECF-TYPE SIGMA FACTO"/>
    <property type="match status" value="1"/>
</dbReference>
<dbReference type="InterPro" id="IPR013325">
    <property type="entry name" value="RNA_pol_sigma_r2"/>
</dbReference>
<dbReference type="NCBIfam" id="TIGR02937">
    <property type="entry name" value="sigma70-ECF"/>
    <property type="match status" value="1"/>
</dbReference>
<dbReference type="SUPFAM" id="SSF88659">
    <property type="entry name" value="Sigma3 and sigma4 domains of RNA polymerase sigma factors"/>
    <property type="match status" value="1"/>
</dbReference>
<dbReference type="EMBL" id="JBHLVF010000064">
    <property type="protein sequence ID" value="MFC0396777.1"/>
    <property type="molecule type" value="Genomic_DNA"/>
</dbReference>
<dbReference type="CDD" id="cd06171">
    <property type="entry name" value="Sigma70_r4"/>
    <property type="match status" value="1"/>
</dbReference>
<evidence type="ECO:0000256" key="1">
    <source>
        <dbReference type="ARBA" id="ARBA00010641"/>
    </source>
</evidence>
<comment type="caution">
    <text evidence="8">The sequence shown here is derived from an EMBL/GenBank/DDBJ whole genome shotgun (WGS) entry which is preliminary data.</text>
</comment>
<sequence>MNKKQLAEAAARGDEQAFLQLMNNEKQQMLRIAYAYMRNEADALEAIQETVCRAWLKRNSLKKPGYISTWLIRILIHVCTDELRRRKRTIPADTRQESLQGGMESDHHSLDETDAAENRLDIAYAVEQLEGPYKDVIRLKYYEDMTIVDIADILQRPDGTIRTWLHKALKQLRKYMADRGGAKER</sequence>
<dbReference type="Gene3D" id="1.10.1740.10">
    <property type="match status" value="1"/>
</dbReference>
<organism evidence="8 9">
    <name type="scientific">Paenibacillus mendelii</name>
    <dbReference type="NCBI Taxonomy" id="206163"/>
    <lineage>
        <taxon>Bacteria</taxon>
        <taxon>Bacillati</taxon>
        <taxon>Bacillota</taxon>
        <taxon>Bacilli</taxon>
        <taxon>Bacillales</taxon>
        <taxon>Paenibacillaceae</taxon>
        <taxon>Paenibacillus</taxon>
    </lineage>
</organism>
<dbReference type="InterPro" id="IPR039425">
    <property type="entry name" value="RNA_pol_sigma-70-like"/>
</dbReference>
<evidence type="ECO:0000256" key="5">
    <source>
        <dbReference type="SAM" id="MobiDB-lite"/>
    </source>
</evidence>
<gene>
    <name evidence="8" type="ORF">ACFFJ8_36185</name>
</gene>
<keyword evidence="2" id="KW-0805">Transcription regulation</keyword>
<evidence type="ECO:0000256" key="3">
    <source>
        <dbReference type="ARBA" id="ARBA00023082"/>
    </source>
</evidence>
<evidence type="ECO:0000259" key="6">
    <source>
        <dbReference type="Pfam" id="PF04542"/>
    </source>
</evidence>
<evidence type="ECO:0000259" key="7">
    <source>
        <dbReference type="Pfam" id="PF08281"/>
    </source>
</evidence>
<evidence type="ECO:0000313" key="9">
    <source>
        <dbReference type="Proteomes" id="UP001589818"/>
    </source>
</evidence>
<dbReference type="InterPro" id="IPR007627">
    <property type="entry name" value="RNA_pol_sigma70_r2"/>
</dbReference>
<dbReference type="RefSeq" id="WP_204821439.1">
    <property type="nucleotide sequence ID" value="NZ_JANHOF010000012.1"/>
</dbReference>
<dbReference type="InterPro" id="IPR036388">
    <property type="entry name" value="WH-like_DNA-bd_sf"/>
</dbReference>